<dbReference type="GO" id="GO:0046872">
    <property type="term" value="F:metal ion binding"/>
    <property type="evidence" value="ECO:0007669"/>
    <property type="project" value="UniProtKB-KW"/>
</dbReference>
<dbReference type="InterPro" id="IPR032466">
    <property type="entry name" value="Metal_Hydrolase"/>
</dbReference>
<feature type="binding site" evidence="4">
    <location>
        <position position="141"/>
    </location>
    <ligand>
        <name>a divalent metal cation</name>
        <dbReference type="ChEBI" id="CHEBI:60240"/>
        <label>2</label>
    </ligand>
</feature>
<dbReference type="RefSeq" id="WP_153501691.1">
    <property type="nucleotide sequence ID" value="NZ_WIRE01000001.1"/>
</dbReference>
<dbReference type="PIRSF" id="PIRSF005902">
    <property type="entry name" value="DNase_TatD"/>
    <property type="match status" value="1"/>
</dbReference>
<evidence type="ECO:0000256" key="3">
    <source>
        <dbReference type="ARBA" id="ARBA00022801"/>
    </source>
</evidence>
<proteinExistence type="inferred from homology"/>
<dbReference type="FunFam" id="3.20.20.140:FF:000005">
    <property type="entry name" value="TatD family hydrolase"/>
    <property type="match status" value="1"/>
</dbReference>
<dbReference type="PROSITE" id="PS01091">
    <property type="entry name" value="TATD_3"/>
    <property type="match status" value="1"/>
</dbReference>
<dbReference type="PROSITE" id="PS01090">
    <property type="entry name" value="TATD_2"/>
    <property type="match status" value="1"/>
</dbReference>
<evidence type="ECO:0000256" key="2">
    <source>
        <dbReference type="ARBA" id="ARBA00022723"/>
    </source>
</evidence>
<sequence>MTEAHSSTLLPPAQWADIGVNLTDKQFRDDRDAVIDRARLAGVSWQLITGTHIDESREAIALAEQHDDLFATAGLHPHSARFYSRDLEKELADMLRHPAVRAAGEMGLDFNRDFSPRPDQETAFEAQLALAVEAGLPVFLHERDAHERFQPILKTFRDDLVGAVVHCFTGSKTALFDYLDLDCHIGITGWVCDERRGKDLADLVHNIPDSRLLIETDAPYLLPRDLPEAPPKKRRNEPSLLPWIGQRIAQLRGQEIEAVAAMTSNNAKALFADRKAG</sequence>
<dbReference type="CDD" id="cd01310">
    <property type="entry name" value="TatD_DNAse"/>
    <property type="match status" value="1"/>
</dbReference>
<dbReference type="InterPro" id="IPR018228">
    <property type="entry name" value="DNase_TatD-rel_CS"/>
</dbReference>
<name>A0A6N7M1S2_9GAMM</name>
<evidence type="ECO:0000313" key="5">
    <source>
        <dbReference type="EMBL" id="MQX54421.1"/>
    </source>
</evidence>
<dbReference type="EMBL" id="WIRE01000001">
    <property type="protein sequence ID" value="MQX54421.1"/>
    <property type="molecule type" value="Genomic_DNA"/>
</dbReference>
<reference evidence="5 6" key="1">
    <citation type="submission" date="2019-10" db="EMBL/GenBank/DDBJ databases">
        <title>Alcanivorax sp.PA15-N-34 draft genome sequence.</title>
        <authorList>
            <person name="Liao X."/>
            <person name="Shao Z."/>
        </authorList>
    </citation>
    <scope>NUCLEOTIDE SEQUENCE [LARGE SCALE GENOMIC DNA]</scope>
    <source>
        <strain evidence="5 6">PA15-N-34</strain>
    </source>
</reference>
<keyword evidence="3 5" id="KW-0378">Hydrolase</keyword>
<feature type="binding site" evidence="4">
    <location>
        <position position="217"/>
    </location>
    <ligand>
        <name>a divalent metal cation</name>
        <dbReference type="ChEBI" id="CHEBI:60240"/>
        <label>1</label>
    </ligand>
</feature>
<dbReference type="Pfam" id="PF01026">
    <property type="entry name" value="TatD_DNase"/>
    <property type="match status" value="1"/>
</dbReference>
<dbReference type="Gene3D" id="3.20.20.140">
    <property type="entry name" value="Metal-dependent hydrolases"/>
    <property type="match status" value="1"/>
</dbReference>
<dbReference type="PANTHER" id="PTHR46124:SF2">
    <property type="entry name" value="D-AMINOACYL-TRNA DEACYLASE"/>
    <property type="match status" value="1"/>
</dbReference>
<dbReference type="Proteomes" id="UP000469421">
    <property type="component" value="Unassembled WGS sequence"/>
</dbReference>
<protein>
    <submittedName>
        <fullName evidence="5">Hydrolase TatD</fullName>
    </submittedName>
</protein>
<dbReference type="InterPro" id="IPR001130">
    <property type="entry name" value="TatD-like"/>
</dbReference>
<dbReference type="SUPFAM" id="SSF51556">
    <property type="entry name" value="Metallo-dependent hydrolases"/>
    <property type="match status" value="1"/>
</dbReference>
<feature type="binding site" evidence="4">
    <location>
        <position position="105"/>
    </location>
    <ligand>
        <name>a divalent metal cation</name>
        <dbReference type="ChEBI" id="CHEBI:60240"/>
        <label>1</label>
    </ligand>
</feature>
<keyword evidence="2 4" id="KW-0479">Metal-binding</keyword>
<evidence type="ECO:0000256" key="1">
    <source>
        <dbReference type="ARBA" id="ARBA00009275"/>
    </source>
</evidence>
<evidence type="ECO:0000256" key="4">
    <source>
        <dbReference type="PIRSR" id="PIRSR005902-1"/>
    </source>
</evidence>
<gene>
    <name evidence="5" type="ORF">GFN93_14285</name>
</gene>
<dbReference type="PANTHER" id="PTHR46124">
    <property type="entry name" value="D-AMINOACYL-TRNA DEACYLASE"/>
    <property type="match status" value="1"/>
</dbReference>
<dbReference type="GO" id="GO:0016788">
    <property type="term" value="F:hydrolase activity, acting on ester bonds"/>
    <property type="evidence" value="ECO:0007669"/>
    <property type="project" value="InterPro"/>
</dbReference>
<evidence type="ECO:0000313" key="6">
    <source>
        <dbReference type="Proteomes" id="UP000469421"/>
    </source>
</evidence>
<keyword evidence="6" id="KW-1185">Reference proteome</keyword>
<accession>A0A6N7M1S2</accession>
<feature type="binding site" evidence="4">
    <location>
        <position position="166"/>
    </location>
    <ligand>
        <name>a divalent metal cation</name>
        <dbReference type="ChEBI" id="CHEBI:60240"/>
        <label>2</label>
    </ligand>
</feature>
<dbReference type="AlphaFoldDB" id="A0A6N7M1S2"/>
<organism evidence="5 6">
    <name type="scientific">Alcanivorax sediminis</name>
    <dbReference type="NCBI Taxonomy" id="2663008"/>
    <lineage>
        <taxon>Bacteria</taxon>
        <taxon>Pseudomonadati</taxon>
        <taxon>Pseudomonadota</taxon>
        <taxon>Gammaproteobacteria</taxon>
        <taxon>Oceanospirillales</taxon>
        <taxon>Alcanivoracaceae</taxon>
        <taxon>Alcanivorax</taxon>
    </lineage>
</organism>
<comment type="similarity">
    <text evidence="1">Belongs to the metallo-dependent hydrolases superfamily. TatD-type hydrolase family.</text>
</comment>
<comment type="caution">
    <text evidence="5">The sequence shown here is derived from an EMBL/GenBank/DDBJ whole genome shotgun (WGS) entry which is preliminary data.</text>
</comment>